<name>A0A4Y1RRC0_PRUDU</name>
<proteinExistence type="predicted"/>
<organism evidence="1">
    <name type="scientific">Prunus dulcis</name>
    <name type="common">Almond</name>
    <name type="synonym">Amygdalus dulcis</name>
    <dbReference type="NCBI Taxonomy" id="3755"/>
    <lineage>
        <taxon>Eukaryota</taxon>
        <taxon>Viridiplantae</taxon>
        <taxon>Streptophyta</taxon>
        <taxon>Embryophyta</taxon>
        <taxon>Tracheophyta</taxon>
        <taxon>Spermatophyta</taxon>
        <taxon>Magnoliopsida</taxon>
        <taxon>eudicotyledons</taxon>
        <taxon>Gunneridae</taxon>
        <taxon>Pentapetalae</taxon>
        <taxon>rosids</taxon>
        <taxon>fabids</taxon>
        <taxon>Rosales</taxon>
        <taxon>Rosaceae</taxon>
        <taxon>Amygdaloideae</taxon>
        <taxon>Amygdaleae</taxon>
        <taxon>Prunus</taxon>
    </lineage>
</organism>
<sequence>MHVSLAALDVPACETLSICGVGCSGVWKDFIEFRVITMALDVPYLYTGETLPNFGRKSRVLN</sequence>
<keyword evidence="1" id="KW-0675">Receptor</keyword>
<gene>
    <name evidence="1" type="ORF">Prudu_018102</name>
</gene>
<reference evidence="1" key="1">
    <citation type="journal article" date="2019" name="Science">
        <title>Mutation of a bHLH transcription factor allowed almond domestication.</title>
        <authorList>
            <person name="Sanchez-Perez R."/>
            <person name="Pavan S."/>
            <person name="Mazzeo R."/>
            <person name="Moldovan C."/>
            <person name="Aiese Cigliano R."/>
            <person name="Del Cueto J."/>
            <person name="Ricciardi F."/>
            <person name="Lotti C."/>
            <person name="Ricciardi L."/>
            <person name="Dicenta F."/>
            <person name="Lopez-Marques R.L."/>
            <person name="Lindberg Moller B."/>
        </authorList>
    </citation>
    <scope>NUCLEOTIDE SEQUENCE</scope>
</reference>
<dbReference type="EMBL" id="AP019302">
    <property type="protein sequence ID" value="BBH06448.1"/>
    <property type="molecule type" value="Genomic_DNA"/>
</dbReference>
<dbReference type="AlphaFoldDB" id="A0A4Y1RRC0"/>
<evidence type="ECO:0000313" key="1">
    <source>
        <dbReference type="EMBL" id="BBH06448.1"/>
    </source>
</evidence>
<protein>
    <submittedName>
        <fullName evidence="1">Glutamate receptor family protein</fullName>
    </submittedName>
</protein>
<accession>A0A4Y1RRC0</accession>